<evidence type="ECO:0000256" key="1">
    <source>
        <dbReference type="ARBA" id="ARBA00007749"/>
    </source>
</evidence>
<evidence type="ECO:0000313" key="7">
    <source>
        <dbReference type="Proteomes" id="UP000605897"/>
    </source>
</evidence>
<keyword evidence="4" id="KW-0862">Zinc</keyword>
<name>A0ABQ3IEY4_9PSEU</name>
<organism evidence="6 7">
    <name type="scientific">Amycolatopsis deserti</name>
    <dbReference type="NCBI Taxonomy" id="185696"/>
    <lineage>
        <taxon>Bacteria</taxon>
        <taxon>Bacillati</taxon>
        <taxon>Actinomycetota</taxon>
        <taxon>Actinomycetes</taxon>
        <taxon>Pseudonocardiales</taxon>
        <taxon>Pseudonocardiaceae</taxon>
        <taxon>Amycolatopsis</taxon>
    </lineage>
</organism>
<dbReference type="EMBL" id="BNAU01000001">
    <property type="protein sequence ID" value="GHE82000.1"/>
    <property type="molecule type" value="Genomic_DNA"/>
</dbReference>
<reference evidence="7" key="1">
    <citation type="journal article" date="2019" name="Int. J. Syst. Evol. Microbiol.">
        <title>The Global Catalogue of Microorganisms (GCM) 10K type strain sequencing project: providing services to taxonomists for standard genome sequencing and annotation.</title>
        <authorList>
            <consortium name="The Broad Institute Genomics Platform"/>
            <consortium name="The Broad Institute Genome Sequencing Center for Infectious Disease"/>
            <person name="Wu L."/>
            <person name="Ma J."/>
        </authorList>
    </citation>
    <scope>NUCLEOTIDE SEQUENCE [LARGE SCALE GENOMIC DNA]</scope>
    <source>
        <strain evidence="7">CGMCC 4.7677</strain>
    </source>
</reference>
<gene>
    <name evidence="6" type="ORF">GCM10017786_10800</name>
</gene>
<dbReference type="PANTHER" id="PTHR42978">
    <property type="entry name" value="QUORUM-QUENCHING LACTONASE YTNP-RELATED-RELATED"/>
    <property type="match status" value="1"/>
</dbReference>
<evidence type="ECO:0000256" key="3">
    <source>
        <dbReference type="ARBA" id="ARBA00022801"/>
    </source>
</evidence>
<sequence length="303" mass="33003">MTSLGDVVDLDPVRLRTPSRVRTVVLGEVRLSYVADAWIQLNPREWFADSGPDFWDRHREYLDDEGYLRVGAGGLLVERDGRALLIDTGFGPREVAADPAQPRAGAASGGRMLDSLAALGRTPADVDTVAITHLHRDHIGWLTAPAPDTGQPPFAHARAVLTKAEWDHGRSLRDAPFPATVAALEPRLDLADDGDEVFPGVRLLATPGHTAGHAAYEITAGEETVIAFGDLFHSPVQMGHPDWSSQPDVDDEASVHHRRALVERLARPGTYGFGIHFADVAFGRVRQDEDGGRTWQPVVTESR</sequence>
<evidence type="ECO:0000256" key="2">
    <source>
        <dbReference type="ARBA" id="ARBA00022723"/>
    </source>
</evidence>
<dbReference type="PANTHER" id="PTHR42978:SF6">
    <property type="entry name" value="QUORUM-QUENCHING LACTONASE YTNP-RELATED"/>
    <property type="match status" value="1"/>
</dbReference>
<protein>
    <submittedName>
        <fullName evidence="6">MBL fold hydrolase</fullName>
    </submittedName>
</protein>
<feature type="domain" description="Metallo-beta-lactamase" evidence="5">
    <location>
        <begin position="71"/>
        <end position="270"/>
    </location>
</feature>
<accession>A0ABQ3IEY4</accession>
<dbReference type="SMART" id="SM00849">
    <property type="entry name" value="Lactamase_B"/>
    <property type="match status" value="1"/>
</dbReference>
<dbReference type="Pfam" id="PF00753">
    <property type="entry name" value="Lactamase_B"/>
    <property type="match status" value="1"/>
</dbReference>
<evidence type="ECO:0000256" key="4">
    <source>
        <dbReference type="ARBA" id="ARBA00022833"/>
    </source>
</evidence>
<comment type="caution">
    <text evidence="6">The sequence shown here is derived from an EMBL/GenBank/DDBJ whole genome shotgun (WGS) entry which is preliminary data.</text>
</comment>
<dbReference type="Proteomes" id="UP000605897">
    <property type="component" value="Unassembled WGS sequence"/>
</dbReference>
<dbReference type="Gene3D" id="3.60.15.10">
    <property type="entry name" value="Ribonuclease Z/Hydroxyacylglutathione hydrolase-like"/>
    <property type="match status" value="1"/>
</dbReference>
<dbReference type="RefSeq" id="WP_191243327.1">
    <property type="nucleotide sequence ID" value="NZ_BNAU01000001.1"/>
</dbReference>
<keyword evidence="7" id="KW-1185">Reference proteome</keyword>
<keyword evidence="3 6" id="KW-0378">Hydrolase</keyword>
<dbReference type="InterPro" id="IPR001279">
    <property type="entry name" value="Metallo-B-lactamas"/>
</dbReference>
<comment type="similarity">
    <text evidence="1">Belongs to the metallo-beta-lactamase superfamily.</text>
</comment>
<evidence type="ECO:0000259" key="5">
    <source>
        <dbReference type="SMART" id="SM00849"/>
    </source>
</evidence>
<dbReference type="SUPFAM" id="SSF56281">
    <property type="entry name" value="Metallo-hydrolase/oxidoreductase"/>
    <property type="match status" value="1"/>
</dbReference>
<dbReference type="InterPro" id="IPR051013">
    <property type="entry name" value="MBL_superfamily_lactonases"/>
</dbReference>
<dbReference type="GO" id="GO:0016787">
    <property type="term" value="F:hydrolase activity"/>
    <property type="evidence" value="ECO:0007669"/>
    <property type="project" value="UniProtKB-KW"/>
</dbReference>
<dbReference type="InterPro" id="IPR036866">
    <property type="entry name" value="RibonucZ/Hydroxyglut_hydro"/>
</dbReference>
<keyword evidence="2" id="KW-0479">Metal-binding</keyword>
<evidence type="ECO:0000313" key="6">
    <source>
        <dbReference type="EMBL" id="GHE82000.1"/>
    </source>
</evidence>
<proteinExistence type="inferred from homology"/>